<dbReference type="AlphaFoldDB" id="A0A2H3AC47"/>
<dbReference type="InterPro" id="IPR000182">
    <property type="entry name" value="GNAT_dom"/>
</dbReference>
<comment type="caution">
    <text evidence="2">The sequence shown here is derived from an EMBL/GenBank/DDBJ whole genome shotgun (WGS) entry which is preliminary data.</text>
</comment>
<evidence type="ECO:0000313" key="2">
    <source>
        <dbReference type="EMBL" id="OTA08544.1"/>
    </source>
</evidence>
<feature type="domain" description="N-acetyltransferase" evidence="1">
    <location>
        <begin position="71"/>
        <end position="225"/>
    </location>
</feature>
<accession>A0A2H3AC47</accession>
<keyword evidence="3" id="KW-1185">Reference proteome</keyword>
<evidence type="ECO:0000259" key="1">
    <source>
        <dbReference type="PROSITE" id="PS51186"/>
    </source>
</evidence>
<protein>
    <recommendedName>
        <fullName evidence="1">N-acetyltransferase domain-containing protein</fullName>
    </recommendedName>
</protein>
<dbReference type="GO" id="GO:0016747">
    <property type="term" value="F:acyltransferase activity, transferring groups other than amino-acyl groups"/>
    <property type="evidence" value="ECO:0007669"/>
    <property type="project" value="InterPro"/>
</dbReference>
<dbReference type="InterPro" id="IPR016181">
    <property type="entry name" value="Acyl_CoA_acyltransferase"/>
</dbReference>
<dbReference type="Proteomes" id="UP000219286">
    <property type="component" value="Unassembled WGS sequence"/>
</dbReference>
<dbReference type="PROSITE" id="PS51186">
    <property type="entry name" value="GNAT"/>
    <property type="match status" value="1"/>
</dbReference>
<sequence>MAFIRQYRPSDFDGMAHICRETLNPALASSAAGRRLAPYVWTHQYTHLSPTTCFVLDDGAGRPVGYCIGCPDIAAFVADYDSYVTDVLDTSPEGEVTRPEDLEAKGEPLFLADGSVNEVALARLAYNPRLLLVDGNDDLLAEYKATMHIDLLPEVQGKGWGRKLLERFVGSVEGVRRMRDGSESRGIWIGVAGDNGKVVPFYEKLGFRIKERPVESKTFFIIRDY</sequence>
<dbReference type="Pfam" id="PF00583">
    <property type="entry name" value="Acetyltransf_1"/>
    <property type="match status" value="1"/>
</dbReference>
<name>A0A2H3AC47_TRIPA</name>
<dbReference type="Gene3D" id="3.40.630.30">
    <property type="match status" value="1"/>
</dbReference>
<dbReference type="SUPFAM" id="SSF55729">
    <property type="entry name" value="Acyl-CoA N-acyltransferases (Nat)"/>
    <property type="match status" value="1"/>
</dbReference>
<evidence type="ECO:0000313" key="3">
    <source>
        <dbReference type="Proteomes" id="UP000219286"/>
    </source>
</evidence>
<proteinExistence type="predicted"/>
<dbReference type="EMBL" id="LFMI01000862">
    <property type="protein sequence ID" value="OTA08544.1"/>
    <property type="molecule type" value="Genomic_DNA"/>
</dbReference>
<reference evidence="2 3" key="1">
    <citation type="journal article" date="2015" name="Genome Announc.">
        <title>Genome sequence and annotation of Trichoderma parareesei, the ancestor of the cellulase producer Trichoderma reesei.</title>
        <authorList>
            <person name="Yang D."/>
            <person name="Pomraning K."/>
            <person name="Kopchinskiy A."/>
            <person name="Karimi Aghcheh R."/>
            <person name="Atanasova L."/>
            <person name="Chenthamara K."/>
            <person name="Baker S.E."/>
            <person name="Zhang R."/>
            <person name="Shen Q."/>
            <person name="Freitag M."/>
            <person name="Kubicek C.P."/>
            <person name="Druzhinina I.S."/>
        </authorList>
    </citation>
    <scope>NUCLEOTIDE SEQUENCE [LARGE SCALE GENOMIC DNA]</scope>
    <source>
        <strain evidence="2 3">CBS 125925</strain>
    </source>
</reference>
<organism evidence="2 3">
    <name type="scientific">Trichoderma parareesei</name>
    <name type="common">Filamentous fungus</name>
    <dbReference type="NCBI Taxonomy" id="858221"/>
    <lineage>
        <taxon>Eukaryota</taxon>
        <taxon>Fungi</taxon>
        <taxon>Dikarya</taxon>
        <taxon>Ascomycota</taxon>
        <taxon>Pezizomycotina</taxon>
        <taxon>Sordariomycetes</taxon>
        <taxon>Hypocreomycetidae</taxon>
        <taxon>Hypocreales</taxon>
        <taxon>Hypocreaceae</taxon>
        <taxon>Trichoderma</taxon>
    </lineage>
</organism>
<gene>
    <name evidence="2" type="ORF">A9Z42_0002480</name>
</gene>
<dbReference type="OrthoDB" id="64477at2759"/>